<dbReference type="RefSeq" id="WP_074237828.1">
    <property type="nucleotide sequence ID" value="NZ_FSRA01000001.1"/>
</dbReference>
<dbReference type="Gene3D" id="2.60.120.260">
    <property type="entry name" value="Galactose-binding domain-like"/>
    <property type="match status" value="1"/>
</dbReference>
<reference evidence="2 3" key="1">
    <citation type="submission" date="2016-11" db="EMBL/GenBank/DDBJ databases">
        <authorList>
            <person name="Jaros S."/>
            <person name="Januszkiewicz K."/>
            <person name="Wedrychowicz H."/>
        </authorList>
    </citation>
    <scope>NUCLEOTIDE SEQUENCE [LARGE SCALE GENOMIC DNA]</scope>
    <source>
        <strain evidence="2 3">DSM 24787</strain>
    </source>
</reference>
<accession>A0A1N6DEL2</accession>
<dbReference type="EMBL" id="FSRA01000001">
    <property type="protein sequence ID" value="SIN69196.1"/>
    <property type="molecule type" value="Genomic_DNA"/>
</dbReference>
<feature type="signal peptide" evidence="1">
    <location>
        <begin position="1"/>
        <end position="26"/>
    </location>
</feature>
<keyword evidence="1" id="KW-0732">Signal</keyword>
<dbReference type="Proteomes" id="UP000185003">
    <property type="component" value="Unassembled WGS sequence"/>
</dbReference>
<gene>
    <name evidence="2" type="ORF">SAMN04488055_0668</name>
</gene>
<protein>
    <recommendedName>
        <fullName evidence="4">SprB repeat-containing protein</fullName>
    </recommendedName>
</protein>
<dbReference type="Gene3D" id="2.60.40.10">
    <property type="entry name" value="Immunoglobulins"/>
    <property type="match status" value="1"/>
</dbReference>
<proteinExistence type="predicted"/>
<evidence type="ECO:0008006" key="4">
    <source>
        <dbReference type="Google" id="ProtNLM"/>
    </source>
</evidence>
<organism evidence="2 3">
    <name type="scientific">Chitinophaga niabensis</name>
    <dbReference type="NCBI Taxonomy" id="536979"/>
    <lineage>
        <taxon>Bacteria</taxon>
        <taxon>Pseudomonadati</taxon>
        <taxon>Bacteroidota</taxon>
        <taxon>Chitinophagia</taxon>
        <taxon>Chitinophagales</taxon>
        <taxon>Chitinophagaceae</taxon>
        <taxon>Chitinophaga</taxon>
    </lineage>
</organism>
<dbReference type="AlphaFoldDB" id="A0A1N6DEL2"/>
<evidence type="ECO:0000313" key="3">
    <source>
        <dbReference type="Proteomes" id="UP000185003"/>
    </source>
</evidence>
<evidence type="ECO:0000313" key="2">
    <source>
        <dbReference type="EMBL" id="SIN69196.1"/>
    </source>
</evidence>
<dbReference type="STRING" id="536979.SAMN04488055_0668"/>
<dbReference type="InterPro" id="IPR013783">
    <property type="entry name" value="Ig-like_fold"/>
</dbReference>
<evidence type="ECO:0000256" key="1">
    <source>
        <dbReference type="SAM" id="SignalP"/>
    </source>
</evidence>
<keyword evidence="3" id="KW-1185">Reference proteome</keyword>
<feature type="chain" id="PRO_5013088236" description="SprB repeat-containing protein" evidence="1">
    <location>
        <begin position="27"/>
        <end position="1163"/>
    </location>
</feature>
<dbReference type="OrthoDB" id="627712at2"/>
<name>A0A1N6DEL2_9BACT</name>
<sequence>MTSKLKSLFRGVTCLLFLLLPSLVKAQNNWNISVVTDSSRCAASGKVTVTLTGSNAGNLSDVRYTLTSTGGGYNLPPSESNILENIPAGDYVIRAVGILNSMPDTAIKTVNVPGNYAQFLPNAAELRSSFSSCGSGRIKVDFQGGRKPYKVQLTAYPAGYTGSIVFMSYSNTLTLDNLNAGDYKLRISDTCETTAPIFDVKVNTMPVLTTSLVTLSYRESAGPNCNSLIIPVPAFAGSSPYFKYIEPGTSLMWCTSYNGGPKSAYRSMYNTPDTIVLPAGQTLKDSYNKTITYYVKDACGVEMSLNQVNYPPIVSNTHGVNCNVDFTLSLYHLYLNKTCFPLYTQIRNTTTQAITYDTIYGGMHVTRFFTLPFGSYVINSVTADGYKLQDNVAYTVASPGNEDPYEVTPTNYNGAYGQDGAGAFQIRKKTGNLSVGTNFQILSPGNYLYNYTYTTDFSTAYQNILVDQSVPYKMFYPGEYILRITDPCGTYDKFVTIEEKHVYRYDPVFTTDTTCAGLKVTPSGTVTFNNSTNYPSYFSIVAGPAGFSTQIVPAGTPINLSVPGTYTIGMGTNPTLIIWNGPGIGNGGNLFTVDYNYSPLTVDVNRTLGWICPGGAANSGSISAYVRNGRKGAAGVYTYRLAAAGQGATGPYLATNNTGKFGPATSGGAYHLMVNQNYDVQVTDDCGASAVQTVKILDLANAQLASASQPQYCIGETVRLSVINLPATAVNYLWEGPNNFKSTSPNPLIRNFRPQNAGEYRVAINADICQNTIRDTVIVTAATYSSICYSAVTDTSVNPYAYGLLGNWRPARAYVYYGARKESDPSQGTNIRKDGEYADFMAFWKKQTEGWKPQYDTTRWVWNATSTLFNKKGYELENKDPLNRYNAAIYGYDNTVPVAMVQNSRYREAAFEGFEDYDFKAASCEENCSPDRRFDFSSYLGRIDSTEKHSGRYSIRIPAGDTIHLKVGVTATDTDPGNPLFNKGSNACAPGVEVLKSVKATPAMLLPSFTPLAGKKVLISAWVKETQDCNCASYESNKMLIIANNAGVGTPTHAKPAGAIIEGWQRYEQVVDLPLNTTELAIKLISTGTSTVYFDDIRVHPYNANMKSFVFDAVTLRMMAELDENNYATFFEYDDDGTLTRVKKETERGIKTIKETRSALIKE</sequence>